<keyword evidence="5" id="KW-0479">Metal-binding</keyword>
<dbReference type="GO" id="GO:0016020">
    <property type="term" value="C:membrane"/>
    <property type="evidence" value="ECO:0007669"/>
    <property type="project" value="UniProtKB-SubCell"/>
</dbReference>
<dbReference type="InterPro" id="IPR036396">
    <property type="entry name" value="Cyt_P450_sf"/>
</dbReference>
<evidence type="ECO:0000256" key="9">
    <source>
        <dbReference type="ARBA" id="ARBA00023033"/>
    </source>
</evidence>
<gene>
    <name evidence="12" type="primary">LOC105156943</name>
</gene>
<keyword evidence="10" id="KW-0472">Membrane</keyword>
<dbReference type="GO" id="GO:0016705">
    <property type="term" value="F:oxidoreductase activity, acting on paired donors, with incorporation or reduction of molecular oxygen"/>
    <property type="evidence" value="ECO:0007669"/>
    <property type="project" value="InterPro"/>
</dbReference>
<keyword evidence="4" id="KW-0812">Transmembrane</keyword>
<evidence type="ECO:0000256" key="3">
    <source>
        <dbReference type="ARBA" id="ARBA00022617"/>
    </source>
</evidence>
<comment type="similarity">
    <text evidence="2">Belongs to the cytochrome P450 family.</text>
</comment>
<evidence type="ECO:0000256" key="10">
    <source>
        <dbReference type="ARBA" id="ARBA00023136"/>
    </source>
</evidence>
<dbReference type="RefSeq" id="XP_011071520.1">
    <property type="nucleotide sequence ID" value="XM_011073218.1"/>
</dbReference>
<evidence type="ECO:0000256" key="2">
    <source>
        <dbReference type="ARBA" id="ARBA00010617"/>
    </source>
</evidence>
<evidence type="ECO:0000313" key="11">
    <source>
        <dbReference type="Proteomes" id="UP000504604"/>
    </source>
</evidence>
<dbReference type="Gene3D" id="1.10.630.10">
    <property type="entry name" value="Cytochrome P450"/>
    <property type="match status" value="1"/>
</dbReference>
<dbReference type="GO" id="GO:0004497">
    <property type="term" value="F:monooxygenase activity"/>
    <property type="evidence" value="ECO:0007669"/>
    <property type="project" value="UniProtKB-KW"/>
</dbReference>
<name>A0A6I9SQL8_SESIN</name>
<dbReference type="Proteomes" id="UP000504604">
    <property type="component" value="Linkage group LG1"/>
</dbReference>
<dbReference type="OrthoDB" id="2789670at2759"/>
<dbReference type="PANTHER" id="PTHR47950:SF4">
    <property type="entry name" value="GERANIOL 8-HYDROXYLASE-LIKE"/>
    <property type="match status" value="1"/>
</dbReference>
<dbReference type="GO" id="GO:0020037">
    <property type="term" value="F:heme binding"/>
    <property type="evidence" value="ECO:0007669"/>
    <property type="project" value="InterPro"/>
</dbReference>
<comment type="subcellular location">
    <subcellularLocation>
        <location evidence="1">Membrane</location>
    </subcellularLocation>
</comment>
<evidence type="ECO:0000256" key="8">
    <source>
        <dbReference type="ARBA" id="ARBA00023004"/>
    </source>
</evidence>
<evidence type="ECO:0000256" key="5">
    <source>
        <dbReference type="ARBA" id="ARBA00022723"/>
    </source>
</evidence>
<keyword evidence="7" id="KW-0560">Oxidoreductase</keyword>
<keyword evidence="6" id="KW-1133">Transmembrane helix</keyword>
<keyword evidence="11" id="KW-1185">Reference proteome</keyword>
<dbReference type="SUPFAM" id="SSF48264">
    <property type="entry name" value="Cytochrome P450"/>
    <property type="match status" value="1"/>
</dbReference>
<evidence type="ECO:0000256" key="7">
    <source>
        <dbReference type="ARBA" id="ARBA00023002"/>
    </source>
</evidence>
<dbReference type="GO" id="GO:0005506">
    <property type="term" value="F:iron ion binding"/>
    <property type="evidence" value="ECO:0007669"/>
    <property type="project" value="InterPro"/>
</dbReference>
<evidence type="ECO:0000256" key="4">
    <source>
        <dbReference type="ARBA" id="ARBA00022692"/>
    </source>
</evidence>
<evidence type="ECO:0000256" key="1">
    <source>
        <dbReference type="ARBA" id="ARBA00004370"/>
    </source>
</evidence>
<dbReference type="PANTHER" id="PTHR47950">
    <property type="entry name" value="CYTOCHROME P450, FAMILY 76, SUBFAMILY C, POLYPEPTIDE 5-RELATED"/>
    <property type="match status" value="1"/>
</dbReference>
<evidence type="ECO:0000313" key="12">
    <source>
        <dbReference type="RefSeq" id="XP_011071520.1"/>
    </source>
</evidence>
<keyword evidence="8" id="KW-0408">Iron</keyword>
<dbReference type="InParanoid" id="A0A6I9SQL8"/>
<dbReference type="InterPro" id="IPR001128">
    <property type="entry name" value="Cyt_P450"/>
</dbReference>
<organism evidence="11 12">
    <name type="scientific">Sesamum indicum</name>
    <name type="common">Oriental sesame</name>
    <name type="synonym">Sesamum orientale</name>
    <dbReference type="NCBI Taxonomy" id="4182"/>
    <lineage>
        <taxon>Eukaryota</taxon>
        <taxon>Viridiplantae</taxon>
        <taxon>Streptophyta</taxon>
        <taxon>Embryophyta</taxon>
        <taxon>Tracheophyta</taxon>
        <taxon>Spermatophyta</taxon>
        <taxon>Magnoliopsida</taxon>
        <taxon>eudicotyledons</taxon>
        <taxon>Gunneridae</taxon>
        <taxon>Pentapetalae</taxon>
        <taxon>asterids</taxon>
        <taxon>lamiids</taxon>
        <taxon>Lamiales</taxon>
        <taxon>Pedaliaceae</taxon>
        <taxon>Sesamum</taxon>
    </lineage>
</organism>
<sequence length="220" mass="25257">MTIKLEFVNVVVSSTEMAKEILEKHDARFLGRPIPEAGTAEKGYELKLDSLRHLRHDVVKMLVERVVETEERSEAIYIGGIVFSTMMKLLSKTLFSADMLDPTSDAMKELQVLNAKIIVLVAKSNLSDYFPFLRSFDLQSIRSKIRVSYDRLHELIDDMIDNWMKRRSATSERSEDLLDVLLDYTAHEGPDRLTRLDMKLLILVNFETFGMAHESCGTVR</sequence>
<dbReference type="AlphaFoldDB" id="A0A6I9SQL8"/>
<evidence type="ECO:0000256" key="6">
    <source>
        <dbReference type="ARBA" id="ARBA00022989"/>
    </source>
</evidence>
<reference evidence="12" key="2">
    <citation type="submission" date="2025-08" db="UniProtKB">
        <authorList>
            <consortium name="RefSeq"/>
        </authorList>
    </citation>
    <scope>IDENTIFICATION</scope>
</reference>
<proteinExistence type="inferred from homology"/>
<keyword evidence="9" id="KW-0503">Monooxygenase</keyword>
<accession>A0A6I9SQL8</accession>
<dbReference type="Pfam" id="PF00067">
    <property type="entry name" value="p450"/>
    <property type="match status" value="1"/>
</dbReference>
<protein>
    <submittedName>
        <fullName evidence="12">Geraniol 8-hydroxylase-like</fullName>
    </submittedName>
</protein>
<keyword evidence="3" id="KW-0349">Heme</keyword>
<reference evidence="11" key="1">
    <citation type="submission" date="2024-10" db="UniProtKB">
        <authorList>
            <consortium name="RefSeq"/>
        </authorList>
    </citation>
    <scope>NUCLEOTIDE SEQUENCE [LARGE SCALE GENOMIC DNA]</scope>
    <source>
        <strain evidence="11">cv. Zhongzhi No. 13</strain>
    </source>
</reference>
<dbReference type="GeneID" id="105156943"/>
<dbReference type="KEGG" id="sind:105156943"/>